<sequence length="98" mass="11245">IGKYNSCYKAINFRESGMMHNNLQFGLILILILILEGPEEWNSLTLGNSPILVHKQKAKKTKKSKDLRMANILQAVNDRTLRSSKSFIHFPETPVEYL</sequence>
<dbReference type="AlphaFoldDB" id="A0AAV4PXL1"/>
<accession>A0AAV4PXL1</accession>
<dbReference type="Proteomes" id="UP001054945">
    <property type="component" value="Unassembled WGS sequence"/>
</dbReference>
<comment type="caution">
    <text evidence="1">The sequence shown here is derived from an EMBL/GenBank/DDBJ whole genome shotgun (WGS) entry which is preliminary data.</text>
</comment>
<name>A0AAV4PXL1_CAEEX</name>
<protein>
    <recommendedName>
        <fullName evidence="3">Ycf1</fullName>
    </recommendedName>
</protein>
<evidence type="ECO:0000313" key="1">
    <source>
        <dbReference type="EMBL" id="GIY01822.1"/>
    </source>
</evidence>
<dbReference type="EMBL" id="BPLR01005372">
    <property type="protein sequence ID" value="GIY01822.1"/>
    <property type="molecule type" value="Genomic_DNA"/>
</dbReference>
<gene>
    <name evidence="1" type="ORF">CEXT_516511</name>
</gene>
<reference evidence="1 2" key="1">
    <citation type="submission" date="2021-06" db="EMBL/GenBank/DDBJ databases">
        <title>Caerostris extrusa draft genome.</title>
        <authorList>
            <person name="Kono N."/>
            <person name="Arakawa K."/>
        </authorList>
    </citation>
    <scope>NUCLEOTIDE SEQUENCE [LARGE SCALE GENOMIC DNA]</scope>
</reference>
<evidence type="ECO:0000313" key="2">
    <source>
        <dbReference type="Proteomes" id="UP001054945"/>
    </source>
</evidence>
<proteinExistence type="predicted"/>
<keyword evidence="2" id="KW-1185">Reference proteome</keyword>
<organism evidence="1 2">
    <name type="scientific">Caerostris extrusa</name>
    <name type="common">Bark spider</name>
    <name type="synonym">Caerostris bankana</name>
    <dbReference type="NCBI Taxonomy" id="172846"/>
    <lineage>
        <taxon>Eukaryota</taxon>
        <taxon>Metazoa</taxon>
        <taxon>Ecdysozoa</taxon>
        <taxon>Arthropoda</taxon>
        <taxon>Chelicerata</taxon>
        <taxon>Arachnida</taxon>
        <taxon>Araneae</taxon>
        <taxon>Araneomorphae</taxon>
        <taxon>Entelegynae</taxon>
        <taxon>Araneoidea</taxon>
        <taxon>Araneidae</taxon>
        <taxon>Caerostris</taxon>
    </lineage>
</organism>
<evidence type="ECO:0008006" key="3">
    <source>
        <dbReference type="Google" id="ProtNLM"/>
    </source>
</evidence>
<feature type="non-terminal residue" evidence="1">
    <location>
        <position position="1"/>
    </location>
</feature>